<evidence type="ECO:0000313" key="6">
    <source>
        <dbReference type="Proteomes" id="UP001597318"/>
    </source>
</evidence>
<dbReference type="PANTHER" id="PTHR43479">
    <property type="entry name" value="ACREF/ENVCD OPERON REPRESSOR-RELATED"/>
    <property type="match status" value="1"/>
</dbReference>
<keyword evidence="6" id="KW-1185">Reference proteome</keyword>
<dbReference type="PANTHER" id="PTHR43479:SF11">
    <property type="entry name" value="ACREF_ENVCD OPERON REPRESSOR-RELATED"/>
    <property type="match status" value="1"/>
</dbReference>
<evidence type="ECO:0000256" key="3">
    <source>
        <dbReference type="PROSITE-ProRule" id="PRU00335"/>
    </source>
</evidence>
<dbReference type="Gene3D" id="1.10.10.60">
    <property type="entry name" value="Homeodomain-like"/>
    <property type="match status" value="1"/>
</dbReference>
<dbReference type="InterPro" id="IPR050624">
    <property type="entry name" value="HTH-type_Tx_Regulator"/>
</dbReference>
<dbReference type="PRINTS" id="PR00455">
    <property type="entry name" value="HTHTETR"/>
</dbReference>
<dbReference type="InterPro" id="IPR009057">
    <property type="entry name" value="Homeodomain-like_sf"/>
</dbReference>
<evidence type="ECO:0000256" key="2">
    <source>
        <dbReference type="ARBA" id="ARBA00023125"/>
    </source>
</evidence>
<organism evidence="5 6">
    <name type="scientific">Metabacillus endolithicus</name>
    <dbReference type="NCBI Taxonomy" id="1535204"/>
    <lineage>
        <taxon>Bacteria</taxon>
        <taxon>Bacillati</taxon>
        <taxon>Bacillota</taxon>
        <taxon>Bacilli</taxon>
        <taxon>Bacillales</taxon>
        <taxon>Bacillaceae</taxon>
        <taxon>Metabacillus</taxon>
    </lineage>
</organism>
<gene>
    <name evidence="5" type="ORF">ACFSKK_19950</name>
</gene>
<dbReference type="RefSeq" id="WP_379052978.1">
    <property type="nucleotide sequence ID" value="NZ_JBHUIK010000005.1"/>
</dbReference>
<dbReference type="Pfam" id="PF00440">
    <property type="entry name" value="TetR_N"/>
    <property type="match status" value="1"/>
</dbReference>
<evidence type="ECO:0000256" key="1">
    <source>
        <dbReference type="ARBA" id="ARBA00022491"/>
    </source>
</evidence>
<feature type="domain" description="HTH tetR-type" evidence="4">
    <location>
        <begin position="1"/>
        <end position="60"/>
    </location>
</feature>
<keyword evidence="1" id="KW-0678">Repressor</keyword>
<dbReference type="Gene3D" id="1.10.357.10">
    <property type="entry name" value="Tetracycline Repressor, domain 2"/>
    <property type="match status" value="1"/>
</dbReference>
<protein>
    <submittedName>
        <fullName evidence="5">TetR/AcrR family transcriptional regulator</fullName>
    </submittedName>
</protein>
<dbReference type="EMBL" id="JBHUIK010000005">
    <property type="protein sequence ID" value="MFD2215964.1"/>
    <property type="molecule type" value="Genomic_DNA"/>
</dbReference>
<comment type="caution">
    <text evidence="5">The sequence shown here is derived from an EMBL/GenBank/DDBJ whole genome shotgun (WGS) entry which is preliminary data.</text>
</comment>
<evidence type="ECO:0000259" key="4">
    <source>
        <dbReference type="PROSITE" id="PS50977"/>
    </source>
</evidence>
<feature type="DNA-binding region" description="H-T-H motif" evidence="3">
    <location>
        <begin position="23"/>
        <end position="42"/>
    </location>
</feature>
<name>A0ABW5C2R4_9BACI</name>
<evidence type="ECO:0000313" key="5">
    <source>
        <dbReference type="EMBL" id="MFD2215964.1"/>
    </source>
</evidence>
<dbReference type="Proteomes" id="UP001597318">
    <property type="component" value="Unassembled WGS sequence"/>
</dbReference>
<sequence length="188" mass="22014">MSAIEIKQSGLQQFAQHGYDGTSLSLIANDVGIKKQSIYSHFANKDELYLTILAEVIEDEKNYIRNYFSENEKLELKSKLYHFLTNSCQRYEREASMKFLLRNGFLPPSHLHEKVMEILYTYYEAVEMIVLNHLQNHQPELAFPITEVAVSYIGLFDSLLVELLYGGFERFQRRLNASWNIYWKGISN</sequence>
<dbReference type="SUPFAM" id="SSF46689">
    <property type="entry name" value="Homeodomain-like"/>
    <property type="match status" value="1"/>
</dbReference>
<dbReference type="PROSITE" id="PS50977">
    <property type="entry name" value="HTH_TETR_2"/>
    <property type="match status" value="1"/>
</dbReference>
<accession>A0ABW5C2R4</accession>
<dbReference type="InterPro" id="IPR001647">
    <property type="entry name" value="HTH_TetR"/>
</dbReference>
<proteinExistence type="predicted"/>
<reference evidence="6" key="1">
    <citation type="journal article" date="2019" name="Int. J. Syst. Evol. Microbiol.">
        <title>The Global Catalogue of Microorganisms (GCM) 10K type strain sequencing project: providing services to taxonomists for standard genome sequencing and annotation.</title>
        <authorList>
            <consortium name="The Broad Institute Genomics Platform"/>
            <consortium name="The Broad Institute Genome Sequencing Center for Infectious Disease"/>
            <person name="Wu L."/>
            <person name="Ma J."/>
        </authorList>
    </citation>
    <scope>NUCLEOTIDE SEQUENCE [LARGE SCALE GENOMIC DNA]</scope>
    <source>
        <strain evidence="6">CGMCC 1.15474</strain>
    </source>
</reference>
<keyword evidence="2 3" id="KW-0238">DNA-binding</keyword>